<evidence type="ECO:0000313" key="2">
    <source>
        <dbReference type="Proteomes" id="UP000198660"/>
    </source>
</evidence>
<keyword evidence="2" id="KW-1185">Reference proteome</keyword>
<reference evidence="2" key="1">
    <citation type="submission" date="2016-10" db="EMBL/GenBank/DDBJ databases">
        <authorList>
            <person name="Varghese N."/>
            <person name="Submissions S."/>
        </authorList>
    </citation>
    <scope>NUCLEOTIDE SEQUENCE [LARGE SCALE GENOMIC DNA]</scope>
    <source>
        <strain evidence="2">DSM 45789</strain>
    </source>
</reference>
<organism evidence="1 2">
    <name type="scientific">Marininema halotolerans</name>
    <dbReference type="NCBI Taxonomy" id="1155944"/>
    <lineage>
        <taxon>Bacteria</taxon>
        <taxon>Bacillati</taxon>
        <taxon>Bacillota</taxon>
        <taxon>Bacilli</taxon>
        <taxon>Bacillales</taxon>
        <taxon>Thermoactinomycetaceae</taxon>
        <taxon>Marininema</taxon>
    </lineage>
</organism>
<dbReference type="EMBL" id="FPAA01000018">
    <property type="protein sequence ID" value="SFT02396.1"/>
    <property type="molecule type" value="Genomic_DNA"/>
</dbReference>
<dbReference type="RefSeq" id="WP_091839590.1">
    <property type="nucleotide sequence ID" value="NZ_FPAA01000018.1"/>
</dbReference>
<name>A0A1I6ULP1_9BACL</name>
<protein>
    <submittedName>
        <fullName evidence="1">Uncharacterized protein</fullName>
    </submittedName>
</protein>
<sequence length="75" mass="9060">MNRPIIFDCSQFVTFDTSNPKYEKKLRRDLSNLGFKAKRKKEIEVVKLNYGKEEWREFVLEMVDEEYLGNFGFDE</sequence>
<evidence type="ECO:0000313" key="1">
    <source>
        <dbReference type="EMBL" id="SFT02396.1"/>
    </source>
</evidence>
<gene>
    <name evidence="1" type="ORF">SAMN05444972_11812</name>
</gene>
<dbReference type="OrthoDB" id="6637514at2"/>
<dbReference type="AlphaFoldDB" id="A0A1I6ULP1"/>
<dbReference type="Proteomes" id="UP000198660">
    <property type="component" value="Unassembled WGS sequence"/>
</dbReference>
<proteinExistence type="predicted"/>
<accession>A0A1I6ULP1</accession>